<reference evidence="3 4" key="1">
    <citation type="submission" date="2017-11" db="EMBL/GenBank/DDBJ databases">
        <title>Infants hospitalized years apart are colonized by the same room-sourced microbial strains.</title>
        <authorList>
            <person name="Brooks B."/>
            <person name="Olm M.R."/>
            <person name="Firek B.A."/>
            <person name="Baker R."/>
            <person name="Thomas B.C."/>
            <person name="Morowitz M.J."/>
            <person name="Banfield J.F."/>
        </authorList>
    </citation>
    <scope>NUCLEOTIDE SEQUENCE [LARGE SCALE GENOMIC DNA]</scope>
    <source>
        <strain evidence="3">S2_009_000_R2_76</strain>
    </source>
</reference>
<dbReference type="Pfam" id="PF13568">
    <property type="entry name" value="OMP_b-brl_2"/>
    <property type="match status" value="1"/>
</dbReference>
<name>A0A2W5GEN1_9SPHI</name>
<accession>A0A2W5GEN1</accession>
<evidence type="ECO:0000313" key="3">
    <source>
        <dbReference type="EMBL" id="PZP41762.1"/>
    </source>
</evidence>
<dbReference type="EMBL" id="QFOI01000488">
    <property type="protein sequence ID" value="PZP41762.1"/>
    <property type="molecule type" value="Genomic_DNA"/>
</dbReference>
<dbReference type="InterPro" id="IPR025665">
    <property type="entry name" value="Beta-barrel_OMP_2"/>
</dbReference>
<dbReference type="AlphaFoldDB" id="A0A2W5GEN1"/>
<keyword evidence="1" id="KW-0732">Signal</keyword>
<dbReference type="Proteomes" id="UP000249645">
    <property type="component" value="Unassembled WGS sequence"/>
</dbReference>
<proteinExistence type="predicted"/>
<protein>
    <recommendedName>
        <fullName evidence="2">Outer membrane protein beta-barrel domain-containing protein</fullName>
    </recommendedName>
</protein>
<feature type="signal peptide" evidence="1">
    <location>
        <begin position="1"/>
        <end position="22"/>
    </location>
</feature>
<gene>
    <name evidence="3" type="ORF">DI598_17840</name>
</gene>
<feature type="domain" description="Outer membrane protein beta-barrel" evidence="2">
    <location>
        <begin position="38"/>
        <end position="230"/>
    </location>
</feature>
<sequence length="260" mass="28659">MNKLGLGLLTGFILFFSISAKAQEFEESSSDHDELPYYFGLTFGYNNSFLHTLRNPNFYNSSNSFRHVEPKGSGGIELGLMGTLKLADHWELRTVPKLIIGGSKSLTYYYKNGMEPAGATINTSTDGVGGYAETIKLPQTTVSVPIHVKFSSDRIGNIRGYIFGGPKYEINLSGNGEEYTKDRELSGNQSYQAPQFRKGSFGMEGGLGVHIYLPFAVISPEIRMSTSLQNDHLRDVGNPYSAAFGGMSQRMLSFSINIEQ</sequence>
<evidence type="ECO:0000259" key="2">
    <source>
        <dbReference type="Pfam" id="PF13568"/>
    </source>
</evidence>
<evidence type="ECO:0000313" key="4">
    <source>
        <dbReference type="Proteomes" id="UP000249645"/>
    </source>
</evidence>
<evidence type="ECO:0000256" key="1">
    <source>
        <dbReference type="SAM" id="SignalP"/>
    </source>
</evidence>
<organism evidence="3 4">
    <name type="scientific">Pseudopedobacter saltans</name>
    <dbReference type="NCBI Taxonomy" id="151895"/>
    <lineage>
        <taxon>Bacteria</taxon>
        <taxon>Pseudomonadati</taxon>
        <taxon>Bacteroidota</taxon>
        <taxon>Sphingobacteriia</taxon>
        <taxon>Sphingobacteriales</taxon>
        <taxon>Sphingobacteriaceae</taxon>
        <taxon>Pseudopedobacter</taxon>
    </lineage>
</organism>
<comment type="caution">
    <text evidence="3">The sequence shown here is derived from an EMBL/GenBank/DDBJ whole genome shotgun (WGS) entry which is preliminary data.</text>
</comment>
<feature type="chain" id="PRO_5016051439" description="Outer membrane protein beta-barrel domain-containing protein" evidence="1">
    <location>
        <begin position="23"/>
        <end position="260"/>
    </location>
</feature>